<evidence type="ECO:0000256" key="3">
    <source>
        <dbReference type="ARBA" id="ARBA00022723"/>
    </source>
</evidence>
<dbReference type="InterPro" id="IPR037493">
    <property type="entry name" value="ExoIII-like"/>
</dbReference>
<dbReference type="RefSeq" id="WP_340367859.1">
    <property type="nucleotide sequence ID" value="NZ_JBBKZV010000042.1"/>
</dbReference>
<dbReference type="NCBIfam" id="TIGR00195">
    <property type="entry name" value="exoDNase_III"/>
    <property type="match status" value="1"/>
</dbReference>
<evidence type="ECO:0000256" key="4">
    <source>
        <dbReference type="ARBA" id="ARBA00022801"/>
    </source>
</evidence>
<comment type="caution">
    <text evidence="7">The sequence shown here is derived from an EMBL/GenBank/DDBJ whole genome shotgun (WGS) entry which is preliminary data.</text>
</comment>
<sequence>MKIASFNVNGINARLPRLLEWLDESKPDVACLQELKCPDQNFPTAALGEVGYGAVFHGQRAWNGVAILARGREPIETGRGLAGNAQDDQSRYIEAVVDGVVIGCLYLPNGNPQPGPKFDYKLEWFERLVVHARRLFGCGLPVVLAGDFNVVPTDADIYNPASWRDDALLQPESRAAFSRLLQQGWTDAIRARHPHEAIYTYWDYWRNRWPRNAGLRIDHLMLNEVLAPLLTDANVDREVRGRAGASDHAPVWIELALSVAGSSVAE</sequence>
<keyword evidence="5" id="KW-0460">Magnesium</keyword>
<dbReference type="NCBIfam" id="TIGR00633">
    <property type="entry name" value="xth"/>
    <property type="match status" value="1"/>
</dbReference>
<comment type="similarity">
    <text evidence="2">Belongs to the DNA repair enzymes AP/ExoA family.</text>
</comment>
<dbReference type="PANTHER" id="PTHR43250:SF1">
    <property type="entry name" value="EXODEOXYRIBONUCLEASE III"/>
    <property type="match status" value="1"/>
</dbReference>
<dbReference type="CDD" id="cd09086">
    <property type="entry name" value="ExoIII-like_AP-endo"/>
    <property type="match status" value="1"/>
</dbReference>
<proteinExistence type="inferred from homology"/>
<dbReference type="SUPFAM" id="SSF56219">
    <property type="entry name" value="DNase I-like"/>
    <property type="match status" value="1"/>
</dbReference>
<dbReference type="Pfam" id="PF03372">
    <property type="entry name" value="Exo_endo_phos"/>
    <property type="match status" value="1"/>
</dbReference>
<gene>
    <name evidence="7" type="ORF">WKW80_33285</name>
</gene>
<reference evidence="7 8" key="1">
    <citation type="submission" date="2024-03" db="EMBL/GenBank/DDBJ databases">
        <title>Novel species of the genus Variovorax.</title>
        <authorList>
            <person name="Liu Q."/>
            <person name="Xin Y.-H."/>
        </authorList>
    </citation>
    <scope>NUCLEOTIDE SEQUENCE [LARGE SCALE GENOMIC DNA]</scope>
    <source>
        <strain evidence="7 8">KACC 18501</strain>
    </source>
</reference>
<evidence type="ECO:0000256" key="2">
    <source>
        <dbReference type="ARBA" id="ARBA00007092"/>
    </source>
</evidence>
<protein>
    <submittedName>
        <fullName evidence="7">Exodeoxyribonuclease III</fullName>
        <ecNumber evidence="7">3.1.11.2</ecNumber>
    </submittedName>
</protein>
<dbReference type="EMBL" id="JBBKZV010000042">
    <property type="protein sequence ID" value="MEJ8826823.1"/>
    <property type="molecule type" value="Genomic_DNA"/>
</dbReference>
<dbReference type="InterPro" id="IPR036691">
    <property type="entry name" value="Endo/exonu/phosph_ase_sf"/>
</dbReference>
<keyword evidence="3" id="KW-0479">Metal-binding</keyword>
<keyword evidence="8" id="KW-1185">Reference proteome</keyword>
<name>A0ABU8WA52_9BURK</name>
<dbReference type="Gene3D" id="3.60.10.10">
    <property type="entry name" value="Endonuclease/exonuclease/phosphatase"/>
    <property type="match status" value="1"/>
</dbReference>
<evidence type="ECO:0000256" key="1">
    <source>
        <dbReference type="ARBA" id="ARBA00001946"/>
    </source>
</evidence>
<dbReference type="PROSITE" id="PS51435">
    <property type="entry name" value="AP_NUCLEASE_F1_4"/>
    <property type="match status" value="1"/>
</dbReference>
<evidence type="ECO:0000313" key="8">
    <source>
        <dbReference type="Proteomes" id="UP001363010"/>
    </source>
</evidence>
<feature type="domain" description="Endonuclease/exonuclease/phosphatase" evidence="6">
    <location>
        <begin position="4"/>
        <end position="248"/>
    </location>
</feature>
<keyword evidence="4 7" id="KW-0378">Hydrolase</keyword>
<dbReference type="InterPro" id="IPR004808">
    <property type="entry name" value="AP_endonuc_1"/>
</dbReference>
<evidence type="ECO:0000259" key="6">
    <source>
        <dbReference type="Pfam" id="PF03372"/>
    </source>
</evidence>
<organism evidence="7 8">
    <name type="scientific">Variovorax humicola</name>
    <dbReference type="NCBI Taxonomy" id="1769758"/>
    <lineage>
        <taxon>Bacteria</taxon>
        <taxon>Pseudomonadati</taxon>
        <taxon>Pseudomonadota</taxon>
        <taxon>Betaproteobacteria</taxon>
        <taxon>Burkholderiales</taxon>
        <taxon>Comamonadaceae</taxon>
        <taxon>Variovorax</taxon>
    </lineage>
</organism>
<dbReference type="EC" id="3.1.11.2" evidence="7"/>
<evidence type="ECO:0000256" key="5">
    <source>
        <dbReference type="ARBA" id="ARBA00022842"/>
    </source>
</evidence>
<dbReference type="GO" id="GO:0008311">
    <property type="term" value="F:double-stranded DNA 3'-5' DNA exonuclease activity"/>
    <property type="evidence" value="ECO:0007669"/>
    <property type="project" value="UniProtKB-EC"/>
</dbReference>
<comment type="cofactor">
    <cofactor evidence="1">
        <name>Mg(2+)</name>
        <dbReference type="ChEBI" id="CHEBI:18420"/>
    </cofactor>
</comment>
<dbReference type="Proteomes" id="UP001363010">
    <property type="component" value="Unassembled WGS sequence"/>
</dbReference>
<dbReference type="PANTHER" id="PTHR43250">
    <property type="entry name" value="EXODEOXYRIBONUCLEASE III"/>
    <property type="match status" value="1"/>
</dbReference>
<accession>A0ABU8WA52</accession>
<evidence type="ECO:0000313" key="7">
    <source>
        <dbReference type="EMBL" id="MEJ8826823.1"/>
    </source>
</evidence>
<dbReference type="InterPro" id="IPR005135">
    <property type="entry name" value="Endo/exonuclease/phosphatase"/>
</dbReference>